<evidence type="ECO:0000256" key="2">
    <source>
        <dbReference type="SAM" id="Phobius"/>
    </source>
</evidence>
<keyword evidence="2" id="KW-0472">Membrane</keyword>
<evidence type="ECO:0000313" key="4">
    <source>
        <dbReference type="Proteomes" id="UP000250266"/>
    </source>
</evidence>
<feature type="transmembrane region" description="Helical" evidence="2">
    <location>
        <begin position="71"/>
        <end position="88"/>
    </location>
</feature>
<accession>A0A8E2E0C3</accession>
<dbReference type="AlphaFoldDB" id="A0A8E2E0C3"/>
<reference evidence="3 4" key="1">
    <citation type="journal article" date="2016" name="Nat. Commun.">
        <title>Ectomycorrhizal ecology is imprinted in the genome of the dominant symbiotic fungus Cenococcum geophilum.</title>
        <authorList>
            <consortium name="DOE Joint Genome Institute"/>
            <person name="Peter M."/>
            <person name="Kohler A."/>
            <person name="Ohm R.A."/>
            <person name="Kuo A."/>
            <person name="Krutzmann J."/>
            <person name="Morin E."/>
            <person name="Arend M."/>
            <person name="Barry K.W."/>
            <person name="Binder M."/>
            <person name="Choi C."/>
            <person name="Clum A."/>
            <person name="Copeland A."/>
            <person name="Grisel N."/>
            <person name="Haridas S."/>
            <person name="Kipfer T."/>
            <person name="LaButti K."/>
            <person name="Lindquist E."/>
            <person name="Lipzen A."/>
            <person name="Maire R."/>
            <person name="Meier B."/>
            <person name="Mihaltcheva S."/>
            <person name="Molinier V."/>
            <person name="Murat C."/>
            <person name="Poggeler S."/>
            <person name="Quandt C.A."/>
            <person name="Sperisen C."/>
            <person name="Tritt A."/>
            <person name="Tisserant E."/>
            <person name="Crous P.W."/>
            <person name="Henrissat B."/>
            <person name="Nehls U."/>
            <person name="Egli S."/>
            <person name="Spatafora J.W."/>
            <person name="Grigoriev I.V."/>
            <person name="Martin F.M."/>
        </authorList>
    </citation>
    <scope>NUCLEOTIDE SEQUENCE [LARGE SCALE GENOMIC DNA]</scope>
    <source>
        <strain evidence="3 4">CBS 459.81</strain>
    </source>
</reference>
<dbReference type="Proteomes" id="UP000250266">
    <property type="component" value="Unassembled WGS sequence"/>
</dbReference>
<evidence type="ECO:0000313" key="3">
    <source>
        <dbReference type="EMBL" id="OCK74964.1"/>
    </source>
</evidence>
<keyword evidence="2" id="KW-1133">Transmembrane helix</keyword>
<feature type="region of interest" description="Disordered" evidence="1">
    <location>
        <begin position="230"/>
        <end position="279"/>
    </location>
</feature>
<evidence type="ECO:0000256" key="1">
    <source>
        <dbReference type="SAM" id="MobiDB-lite"/>
    </source>
</evidence>
<gene>
    <name evidence="3" type="ORF">K432DRAFT_386487</name>
</gene>
<name>A0A8E2E0C3_9PEZI</name>
<dbReference type="EMBL" id="KV745384">
    <property type="protein sequence ID" value="OCK74964.1"/>
    <property type="molecule type" value="Genomic_DNA"/>
</dbReference>
<dbReference type="OrthoDB" id="3945378at2759"/>
<feature type="transmembrane region" description="Helical" evidence="2">
    <location>
        <begin position="156"/>
        <end position="180"/>
    </location>
</feature>
<protein>
    <submittedName>
        <fullName evidence="3">Uncharacterized protein</fullName>
    </submittedName>
</protein>
<keyword evidence="2" id="KW-0812">Transmembrane</keyword>
<sequence>MASGKQYGFNGNQDVYGIGIRVGYYTQALSVWAANRFLPEEAPFLQSVNILFMTAMILGIAFLCREPSNTYAVEPFLLIQITYLVAYIGTNTHGRSLRCSNDHRPDGFPWAAPVKAQLMQGICFIGLDAFSIWFWFVGMDQMKQTMTPKNTTTVYWLYTSGNLFGWVRMANMILCFPWILGRCLRFSIHAVRGFQNHQLDKVTKEEFMIALEIELRNALRRCEDGFNPDRMGQINTGKKLDEDEEGVSSSAAHYGTQAGQEVAFPEPATDKSDEYTQKRSVRGSISCGASVDSIKLNEDHASYSGPTRVNTVNQDQETFSTTNMGKDLKELTAVASFDTSAFQKPRQPPRTSQTLPYDLDTLISANTYITRLYPPPSPLLWPALRLPYTVLTHLRNLPRLAPLIYHIPTHPSSDAPGWRRVRALFIEIVRSVTPQLPHLLTFVPSSYSHPPLSTWPALAQLVLTYPTKSMPAPLAIGIVQRMYLTSRPPPPPPRKAIIGDAIMTASMFLQLLISTELTIQWNYILGVQSLMSVGQLIPFSLGVGALVKVAWGAVFAGEYEGCGLLCSESKKRREWETVSQLFFELVERRSIQAKAANGVRKEEEMSV</sequence>
<keyword evidence="4" id="KW-1185">Reference proteome</keyword>
<proteinExistence type="predicted"/>
<feature type="compositionally biased region" description="Basic and acidic residues" evidence="1">
    <location>
        <begin position="268"/>
        <end position="277"/>
    </location>
</feature>
<feature type="transmembrane region" description="Helical" evidence="2">
    <location>
        <begin position="118"/>
        <end position="136"/>
    </location>
</feature>
<organism evidence="3 4">
    <name type="scientific">Lepidopterella palustris CBS 459.81</name>
    <dbReference type="NCBI Taxonomy" id="1314670"/>
    <lineage>
        <taxon>Eukaryota</taxon>
        <taxon>Fungi</taxon>
        <taxon>Dikarya</taxon>
        <taxon>Ascomycota</taxon>
        <taxon>Pezizomycotina</taxon>
        <taxon>Dothideomycetes</taxon>
        <taxon>Pleosporomycetidae</taxon>
        <taxon>Mytilinidiales</taxon>
        <taxon>Argynnaceae</taxon>
        <taxon>Lepidopterella</taxon>
    </lineage>
</organism>
<feature type="transmembrane region" description="Helical" evidence="2">
    <location>
        <begin position="44"/>
        <end position="64"/>
    </location>
</feature>